<keyword evidence="1" id="KW-1133">Transmembrane helix</keyword>
<reference evidence="2 3" key="1">
    <citation type="submission" date="2018-05" db="EMBL/GenBank/DDBJ databases">
        <title>Flavobacterium sp. MEBiC07310.</title>
        <authorList>
            <person name="Baek K."/>
        </authorList>
    </citation>
    <scope>NUCLEOTIDE SEQUENCE [LARGE SCALE GENOMIC DNA]</scope>
    <source>
        <strain evidence="2 3">MEBiC07310</strain>
    </source>
</reference>
<evidence type="ECO:0000256" key="1">
    <source>
        <dbReference type="SAM" id="Phobius"/>
    </source>
</evidence>
<name>A0A2U8QS23_9FLAO</name>
<evidence type="ECO:0000313" key="3">
    <source>
        <dbReference type="Proteomes" id="UP000245429"/>
    </source>
</evidence>
<keyword evidence="3" id="KW-1185">Reference proteome</keyword>
<sequence length="236" mass="26324">MGNMRDTTVLGAILPEKLGVTSENSWMFVISYHNIGYVKDDDANDIDYDELLEELQKDFESENVEREKLGYEKAHLVGWASKPYYDNTAKVLHWAKEIKFDDSETNTLNYDLRVLGRKGMFNLSAVSGINQLDEVKKSIPLITKSVTYKEGSRYSDFDSGTDNVAAWTIGGLVAGKLLAKTGFFAILAKFGKVIIVGLLGLLGALRKFIFGSKEQEVTKEESIVSTDNSDPKETEN</sequence>
<dbReference type="Pfam" id="PF09935">
    <property type="entry name" value="DUF2167"/>
    <property type="match status" value="1"/>
</dbReference>
<keyword evidence="1" id="KW-0812">Transmembrane</keyword>
<dbReference type="AlphaFoldDB" id="A0A2U8QS23"/>
<feature type="transmembrane region" description="Helical" evidence="1">
    <location>
        <begin position="183"/>
        <end position="205"/>
    </location>
</feature>
<organism evidence="2 3">
    <name type="scientific">Flavobacterium sediminis</name>
    <dbReference type="NCBI Taxonomy" id="2201181"/>
    <lineage>
        <taxon>Bacteria</taxon>
        <taxon>Pseudomonadati</taxon>
        <taxon>Bacteroidota</taxon>
        <taxon>Flavobacteriia</taxon>
        <taxon>Flavobacteriales</taxon>
        <taxon>Flavobacteriaceae</taxon>
        <taxon>Flavobacterium</taxon>
    </lineage>
</organism>
<protein>
    <submittedName>
        <fullName evidence="2">DUF2167 domain-containing protein</fullName>
    </submittedName>
</protein>
<dbReference type="KEGG" id="fse:DI487_01340"/>
<dbReference type="Proteomes" id="UP000245429">
    <property type="component" value="Chromosome"/>
</dbReference>
<gene>
    <name evidence="2" type="ORF">DI487_01340</name>
</gene>
<proteinExistence type="predicted"/>
<accession>A0A2U8QS23</accession>
<keyword evidence="1" id="KW-0472">Membrane</keyword>
<dbReference type="InterPro" id="IPR018682">
    <property type="entry name" value="DUF2167_membr"/>
</dbReference>
<dbReference type="OrthoDB" id="196355at2"/>
<dbReference type="EMBL" id="CP029463">
    <property type="protein sequence ID" value="AWM12645.1"/>
    <property type="molecule type" value="Genomic_DNA"/>
</dbReference>
<evidence type="ECO:0000313" key="2">
    <source>
        <dbReference type="EMBL" id="AWM12645.1"/>
    </source>
</evidence>